<accession>A0A1B6CSA1</accession>
<reference evidence="2" key="1">
    <citation type="submission" date="2015-12" db="EMBL/GenBank/DDBJ databases">
        <title>De novo transcriptome assembly of four potential Pierce s Disease insect vectors from Arizona vineyards.</title>
        <authorList>
            <person name="Tassone E.E."/>
        </authorList>
    </citation>
    <scope>NUCLEOTIDE SEQUENCE</scope>
</reference>
<organism evidence="2">
    <name type="scientific">Clastoptera arizonana</name>
    <name type="common">Arizona spittle bug</name>
    <dbReference type="NCBI Taxonomy" id="38151"/>
    <lineage>
        <taxon>Eukaryota</taxon>
        <taxon>Metazoa</taxon>
        <taxon>Ecdysozoa</taxon>
        <taxon>Arthropoda</taxon>
        <taxon>Hexapoda</taxon>
        <taxon>Insecta</taxon>
        <taxon>Pterygota</taxon>
        <taxon>Neoptera</taxon>
        <taxon>Paraneoptera</taxon>
        <taxon>Hemiptera</taxon>
        <taxon>Auchenorrhyncha</taxon>
        <taxon>Cercopoidea</taxon>
        <taxon>Clastopteridae</taxon>
        <taxon>Clastoptera</taxon>
    </lineage>
</organism>
<name>A0A1B6CSA1_9HEMI</name>
<sequence length="148" mass="16991">MPENNSKENIDQEKSSECFPKPIRRSSRLANKSKIQVTNIKSKILKYKPKRKLRTPLNEKYVSLLNKRRNKNISISQFSPYTCRTLKKRLKALNLSNEDRFNYCVCLGPTSSICRKCLPYNSDSEQSSDELSVCSHSSSSSEPTSDCF</sequence>
<proteinExistence type="predicted"/>
<feature type="region of interest" description="Disordered" evidence="1">
    <location>
        <begin position="124"/>
        <end position="148"/>
    </location>
</feature>
<dbReference type="AlphaFoldDB" id="A0A1B6CSA1"/>
<protein>
    <submittedName>
        <fullName evidence="2">Uncharacterized protein</fullName>
    </submittedName>
</protein>
<evidence type="ECO:0000256" key="1">
    <source>
        <dbReference type="SAM" id="MobiDB-lite"/>
    </source>
</evidence>
<gene>
    <name evidence="2" type="ORF">g.139</name>
</gene>
<evidence type="ECO:0000313" key="2">
    <source>
        <dbReference type="EMBL" id="JAS16332.1"/>
    </source>
</evidence>
<dbReference type="EMBL" id="GEDC01020966">
    <property type="protein sequence ID" value="JAS16332.1"/>
    <property type="molecule type" value="Transcribed_RNA"/>
</dbReference>
<feature type="compositionally biased region" description="Low complexity" evidence="1">
    <location>
        <begin position="129"/>
        <end position="148"/>
    </location>
</feature>